<feature type="compositionally biased region" description="Polar residues" evidence="1">
    <location>
        <begin position="51"/>
        <end position="72"/>
    </location>
</feature>
<evidence type="ECO:0000256" key="1">
    <source>
        <dbReference type="SAM" id="MobiDB-lite"/>
    </source>
</evidence>
<dbReference type="EMBL" id="CP076662">
    <property type="protein sequence ID" value="QWU87477.1"/>
    <property type="molecule type" value="Genomic_DNA"/>
</dbReference>
<accession>A0ABX8I659</accession>
<keyword evidence="3" id="KW-1185">Reference proteome</keyword>
<organism evidence="2 3">
    <name type="scientific">Candidozyma haemuli</name>
    <dbReference type="NCBI Taxonomy" id="45357"/>
    <lineage>
        <taxon>Eukaryota</taxon>
        <taxon>Fungi</taxon>
        <taxon>Dikarya</taxon>
        <taxon>Ascomycota</taxon>
        <taxon>Saccharomycotina</taxon>
        <taxon>Pichiomycetes</taxon>
        <taxon>Metschnikowiaceae</taxon>
        <taxon>Candidozyma</taxon>
    </lineage>
</organism>
<sequence>MNAFTAFLNATSSIANKAINATANHFPNSTLVHNVFSTLCCVSDTAEEMTQMPSERQSLLQVPGTSITSEPSASAGPHGSTQDSPAIEPTPMVMPGTFSPEEAEASPESFPDASPEESTPEESAPSPVQRAPSPRRSRKLRATDEWQTVASHKRKTPSPPIVITAPAPKPTSIKQLRKPKQQTEGRYKEPFYDVSKQITQANIFAFLGE</sequence>
<reference evidence="2 3" key="1">
    <citation type="submission" date="2021-06" db="EMBL/GenBank/DDBJ databases">
        <title>Candida outbreak in Lebanon.</title>
        <authorList>
            <person name="Finianos M."/>
        </authorList>
    </citation>
    <scope>NUCLEOTIDE SEQUENCE [LARGE SCALE GENOMIC DNA]</scope>
    <source>
        <strain evidence="2">CA3LBN</strain>
    </source>
</reference>
<protein>
    <submittedName>
        <fullName evidence="2">Uncharacterized protein</fullName>
    </submittedName>
</protein>
<feature type="region of interest" description="Disordered" evidence="1">
    <location>
        <begin position="50"/>
        <end position="185"/>
    </location>
</feature>
<evidence type="ECO:0000313" key="2">
    <source>
        <dbReference type="EMBL" id="QWU87477.1"/>
    </source>
</evidence>
<name>A0ABX8I659_9ASCO</name>
<gene>
    <name evidence="2" type="ORF">CA3LBN_001742</name>
</gene>
<dbReference type="Proteomes" id="UP000825434">
    <property type="component" value="Chromosome 2"/>
</dbReference>
<evidence type="ECO:0000313" key="3">
    <source>
        <dbReference type="Proteomes" id="UP000825434"/>
    </source>
</evidence>
<proteinExistence type="predicted"/>